<evidence type="ECO:0000313" key="2">
    <source>
        <dbReference type="Proteomes" id="UP000222366"/>
    </source>
</evidence>
<gene>
    <name evidence="1" type="ORF">Xsto_04126</name>
</gene>
<dbReference type="Proteomes" id="UP000222366">
    <property type="component" value="Unassembled WGS sequence"/>
</dbReference>
<comment type="caution">
    <text evidence="1">The sequence shown here is derived from an EMBL/GenBank/DDBJ whole genome shotgun (WGS) entry which is preliminary data.</text>
</comment>
<name>A0A2D0K4E5_9GAMM</name>
<proteinExistence type="predicted"/>
<reference evidence="1 2" key="1">
    <citation type="journal article" date="2017" name="Nat. Microbiol.">
        <title>Natural product diversity associated with the nematode symbionts Photorhabdus and Xenorhabdus.</title>
        <authorList>
            <person name="Tobias N.J."/>
            <person name="Wolff H."/>
            <person name="Djahanschiri B."/>
            <person name="Grundmann F."/>
            <person name="Kronenwerth M."/>
            <person name="Shi Y.M."/>
            <person name="Simonyi S."/>
            <person name="Grun P."/>
            <person name="Shapiro-Ilan D."/>
            <person name="Pidot S.J."/>
            <person name="Stinear T.P."/>
            <person name="Ebersberger I."/>
            <person name="Bode H.B."/>
        </authorList>
    </citation>
    <scope>NUCLEOTIDE SEQUENCE [LARGE SCALE GENOMIC DNA]</scope>
    <source>
        <strain evidence="1 2">DSM 17904</strain>
    </source>
</reference>
<keyword evidence="2" id="KW-1185">Reference proteome</keyword>
<accession>A0A2D0K4E5</accession>
<protein>
    <submittedName>
        <fullName evidence="1">Anti-repressor protein</fullName>
    </submittedName>
</protein>
<organism evidence="1 2">
    <name type="scientific">Xenorhabdus stockiae</name>
    <dbReference type="NCBI Taxonomy" id="351614"/>
    <lineage>
        <taxon>Bacteria</taxon>
        <taxon>Pseudomonadati</taxon>
        <taxon>Pseudomonadota</taxon>
        <taxon>Gammaproteobacteria</taxon>
        <taxon>Enterobacterales</taxon>
        <taxon>Morganellaceae</taxon>
        <taxon>Xenorhabdus</taxon>
    </lineage>
</organism>
<sequence length="165" mass="19304">MTSKNAALNGQGLVYAENSQEPILVQHRTESRIDSRLFAKRVGLQHRSLYKLIKANIKQLREFGSLPSFEIAAVKEVGARGIKYNRYYLLNENQFDFMCRLVRGRDHELMVHFKLDVTKAFAKKRAVEPIRREYLPNYHESRDALRDLGAERRRSAERHRTKCSV</sequence>
<dbReference type="EMBL" id="NJAJ01000105">
    <property type="protein sequence ID" value="PHM56864.1"/>
    <property type="molecule type" value="Genomic_DNA"/>
</dbReference>
<dbReference type="AlphaFoldDB" id="A0A2D0K4E5"/>
<evidence type="ECO:0000313" key="1">
    <source>
        <dbReference type="EMBL" id="PHM56864.1"/>
    </source>
</evidence>
<dbReference type="RefSeq" id="WP_099126287.1">
    <property type="nucleotide sequence ID" value="NZ_CAWNRH010000008.1"/>
</dbReference>